<gene>
    <name evidence="8" type="ORF">Lac1_23640</name>
</gene>
<feature type="domain" description="Tetrapyrrole biosynthesis uroporphyrinogen III synthase" evidence="7">
    <location>
        <begin position="270"/>
        <end position="495"/>
    </location>
</feature>
<dbReference type="CDD" id="cd06578">
    <property type="entry name" value="HemD"/>
    <property type="match status" value="1"/>
</dbReference>
<keyword evidence="9" id="KW-1185">Reference proteome</keyword>
<accession>A0ABN6YXT4</accession>
<dbReference type="InterPro" id="IPR035996">
    <property type="entry name" value="4pyrrol_Methylase_sf"/>
</dbReference>
<feature type="domain" description="Tetrapyrrole methylase" evidence="6">
    <location>
        <begin position="11"/>
        <end position="221"/>
    </location>
</feature>
<evidence type="ECO:0000313" key="8">
    <source>
        <dbReference type="EMBL" id="BDZ78181.1"/>
    </source>
</evidence>
<sequence>MKQRRQGKGVVYLVGAGPSDAELITVKGKRLLEEADVIVYDRLVGSSVLSYGNNEAEYIDVGKRSGFHPIPQEEINKILAAEAEKGGRIVRLKGGDPLVFGRGAEEAEYLNAQGIAFEIVPGITSAVSVPAYLGIPVTHRDMASSFHVVTAHKKDGSFPDISYDALVKGGGTLVFLMGVHTVKDVAEGLLKSSMPPETPAAVLERGTTARQRKIKGTIADIARKALEEKVQSPAIILVGQAAGEDQMEWYDKRPLAGKKFVVTRPREQKDKLSALLREKGAEVLEAPTIRIVPIEENPALDEALEKIVDYSWLVFTSPTGVQIFRDYLKKHSIDNRKLSHLKFAVIGQGTAEKMREWGFSPDLMPEVYDSRHLAEELALQVGKKEKILLPRARMGSRELTEILERAGIQTADIPLYDTCYESRPFVDLEKEFGEGISDYAVFTSASTVRGFVHAAPELDFGRVTALCIGEKTEEEARKAGMVTYTARRADVESLVLLAEEMEKQ</sequence>
<proteinExistence type="predicted"/>
<dbReference type="CDD" id="cd11642">
    <property type="entry name" value="SUMT"/>
    <property type="match status" value="1"/>
</dbReference>
<dbReference type="EC" id="2.1.1.107" evidence="1"/>
<dbReference type="Gene3D" id="3.30.950.10">
    <property type="entry name" value="Methyltransferase, Cobalt-precorrin-4 Transmethylase, Domain 2"/>
    <property type="match status" value="1"/>
</dbReference>
<evidence type="ECO:0000259" key="6">
    <source>
        <dbReference type="Pfam" id="PF00590"/>
    </source>
</evidence>
<dbReference type="SUPFAM" id="SSF53790">
    <property type="entry name" value="Tetrapyrrole methylase"/>
    <property type="match status" value="1"/>
</dbReference>
<dbReference type="InterPro" id="IPR014776">
    <property type="entry name" value="4pyrrole_Mease_sub2"/>
</dbReference>
<dbReference type="InterPro" id="IPR036108">
    <property type="entry name" value="4pyrrol_syn_uPrphyn_synt_sf"/>
</dbReference>
<evidence type="ECO:0000313" key="9">
    <source>
        <dbReference type="Proteomes" id="UP001305815"/>
    </source>
</evidence>
<dbReference type="InterPro" id="IPR050161">
    <property type="entry name" value="Siro_Cobalamin_biosynth"/>
</dbReference>
<dbReference type="InterPro" id="IPR000878">
    <property type="entry name" value="4pyrrol_Mease"/>
</dbReference>
<dbReference type="Gene3D" id="3.40.1010.10">
    <property type="entry name" value="Cobalt-precorrin-4 Transmethylase, Domain 1"/>
    <property type="match status" value="1"/>
</dbReference>
<evidence type="ECO:0000256" key="1">
    <source>
        <dbReference type="ARBA" id="ARBA00012162"/>
    </source>
</evidence>
<dbReference type="InterPro" id="IPR006366">
    <property type="entry name" value="CobA/CysG_C"/>
</dbReference>
<keyword evidence="3" id="KW-0808">Transferase</keyword>
<dbReference type="InterPro" id="IPR003754">
    <property type="entry name" value="4pyrrol_synth_uPrphyn_synth"/>
</dbReference>
<keyword evidence="4" id="KW-0949">S-adenosyl-L-methionine</keyword>
<dbReference type="NCBIfam" id="NF004790">
    <property type="entry name" value="PRK06136.1"/>
    <property type="match status" value="1"/>
</dbReference>
<evidence type="ECO:0000256" key="2">
    <source>
        <dbReference type="ARBA" id="ARBA00022603"/>
    </source>
</evidence>
<evidence type="ECO:0000256" key="4">
    <source>
        <dbReference type="ARBA" id="ARBA00022691"/>
    </source>
</evidence>
<protein>
    <recommendedName>
        <fullName evidence="1">uroporphyrinogen-III C-methyltransferase</fullName>
        <ecNumber evidence="1">2.1.1.107</ecNumber>
    </recommendedName>
</protein>
<keyword evidence="2 8" id="KW-0489">Methyltransferase</keyword>
<dbReference type="PANTHER" id="PTHR45790">
    <property type="entry name" value="SIROHEME SYNTHASE-RELATED"/>
    <property type="match status" value="1"/>
</dbReference>
<dbReference type="Gene3D" id="3.40.50.10090">
    <property type="match status" value="2"/>
</dbReference>
<dbReference type="EMBL" id="AP027742">
    <property type="protein sequence ID" value="BDZ78181.1"/>
    <property type="molecule type" value="Genomic_DNA"/>
</dbReference>
<evidence type="ECO:0000259" key="7">
    <source>
        <dbReference type="Pfam" id="PF02602"/>
    </source>
</evidence>
<keyword evidence="5" id="KW-0627">Porphyrin biosynthesis</keyword>
<dbReference type="RefSeq" id="WP_316265202.1">
    <property type="nucleotide sequence ID" value="NZ_AP027742.1"/>
</dbReference>
<dbReference type="PANTHER" id="PTHR45790:SF3">
    <property type="entry name" value="S-ADENOSYL-L-METHIONINE-DEPENDENT UROPORPHYRINOGEN III METHYLTRANSFERASE, CHLOROPLASTIC"/>
    <property type="match status" value="1"/>
</dbReference>
<organism evidence="8 9">
    <name type="scientific">Claveliimonas bilis</name>
    <dbReference type="NCBI Taxonomy" id="3028070"/>
    <lineage>
        <taxon>Bacteria</taxon>
        <taxon>Bacillati</taxon>
        <taxon>Bacillota</taxon>
        <taxon>Clostridia</taxon>
        <taxon>Lachnospirales</taxon>
        <taxon>Lachnospiraceae</taxon>
        <taxon>Claveliimonas</taxon>
    </lineage>
</organism>
<dbReference type="Pfam" id="PF00590">
    <property type="entry name" value="TP_methylase"/>
    <property type="match status" value="1"/>
</dbReference>
<evidence type="ECO:0000256" key="3">
    <source>
        <dbReference type="ARBA" id="ARBA00022679"/>
    </source>
</evidence>
<reference evidence="9" key="1">
    <citation type="journal article" date="2023" name="Int. J. Syst. Evol. Microbiol.">
        <title>Claveliimonas bilis gen. nov., sp. nov., deoxycholic acid-producing bacteria isolated from human faeces, and reclassification of Sellimonas monacensis Zenner et al. 2021 as Claveliimonas monacensis comb. nov.</title>
        <authorList>
            <person name="Hisatomi A."/>
            <person name="Kastawa N.W.E.P.G."/>
            <person name="Song I."/>
            <person name="Ohkuma M."/>
            <person name="Fukiya S."/>
            <person name="Sakamoto M."/>
        </authorList>
    </citation>
    <scope>NUCLEOTIDE SEQUENCE [LARGE SCALE GENOMIC DNA]</scope>
    <source>
        <strain evidence="9">12BBH14</strain>
    </source>
</reference>
<dbReference type="GO" id="GO:0032259">
    <property type="term" value="P:methylation"/>
    <property type="evidence" value="ECO:0007669"/>
    <property type="project" value="UniProtKB-KW"/>
</dbReference>
<name>A0ABN6YXT4_9FIRM</name>
<evidence type="ECO:0000256" key="5">
    <source>
        <dbReference type="ARBA" id="ARBA00023244"/>
    </source>
</evidence>
<dbReference type="NCBIfam" id="TIGR01469">
    <property type="entry name" value="cobA_cysG_Cterm"/>
    <property type="match status" value="1"/>
</dbReference>
<dbReference type="SUPFAM" id="SSF69618">
    <property type="entry name" value="HemD-like"/>
    <property type="match status" value="1"/>
</dbReference>
<dbReference type="GO" id="GO:0008168">
    <property type="term" value="F:methyltransferase activity"/>
    <property type="evidence" value="ECO:0007669"/>
    <property type="project" value="UniProtKB-KW"/>
</dbReference>
<dbReference type="Proteomes" id="UP001305815">
    <property type="component" value="Chromosome"/>
</dbReference>
<dbReference type="InterPro" id="IPR014777">
    <property type="entry name" value="4pyrrole_Mease_sub1"/>
</dbReference>
<dbReference type="Pfam" id="PF02602">
    <property type="entry name" value="HEM4"/>
    <property type="match status" value="1"/>
</dbReference>